<dbReference type="EMBL" id="VRYY01000293">
    <property type="protein sequence ID" value="MBG3877439.1"/>
    <property type="molecule type" value="Genomic_DNA"/>
</dbReference>
<comment type="caution">
    <text evidence="1">The sequence shown here is derived from an EMBL/GenBank/DDBJ whole genome shotgun (WGS) entry which is preliminary data.</text>
</comment>
<organism evidence="1 2">
    <name type="scientific">Nitratidesulfovibrio oxamicus</name>
    <dbReference type="NCBI Taxonomy" id="32016"/>
    <lineage>
        <taxon>Bacteria</taxon>
        <taxon>Pseudomonadati</taxon>
        <taxon>Thermodesulfobacteriota</taxon>
        <taxon>Desulfovibrionia</taxon>
        <taxon>Desulfovibrionales</taxon>
        <taxon>Desulfovibrionaceae</taxon>
        <taxon>Nitratidesulfovibrio</taxon>
    </lineage>
</organism>
<reference evidence="1 2" key="1">
    <citation type="submission" date="2019-08" db="EMBL/GenBank/DDBJ databases">
        <authorList>
            <person name="Luo N."/>
        </authorList>
    </citation>
    <scope>NUCLEOTIDE SEQUENCE [LARGE SCALE GENOMIC DNA]</scope>
    <source>
        <strain evidence="1 2">NCIMB 9442</strain>
    </source>
</reference>
<evidence type="ECO:0000313" key="1">
    <source>
        <dbReference type="EMBL" id="MBG3877439.1"/>
    </source>
</evidence>
<proteinExistence type="predicted"/>
<gene>
    <name evidence="1" type="ORF">FVW20_10510</name>
</gene>
<accession>A0ABS0J4Y1</accession>
<keyword evidence="2" id="KW-1185">Reference proteome</keyword>
<protein>
    <submittedName>
        <fullName evidence="1">Nucleoside recognition domain-containing protein</fullName>
    </submittedName>
</protein>
<dbReference type="Proteomes" id="UP001194469">
    <property type="component" value="Unassembled WGS sequence"/>
</dbReference>
<sequence length="44" mass="4755">MGLVLPLLACAAALGAILVRDPRLLAWHAAWPGLVRPLLHMLMI</sequence>
<evidence type="ECO:0000313" key="2">
    <source>
        <dbReference type="Proteomes" id="UP001194469"/>
    </source>
</evidence>
<feature type="non-terminal residue" evidence="1">
    <location>
        <position position="44"/>
    </location>
</feature>
<name>A0ABS0J4Y1_9BACT</name>